<dbReference type="EMBL" id="JANBUN010000590">
    <property type="protein sequence ID" value="KAJ2802618.1"/>
    <property type="molecule type" value="Genomic_DNA"/>
</dbReference>
<accession>A0ACC1L7I6</accession>
<feature type="non-terminal residue" evidence="1">
    <location>
        <position position="762"/>
    </location>
</feature>
<gene>
    <name evidence="1" type="ORF">H4R21_002347</name>
</gene>
<evidence type="ECO:0000313" key="1">
    <source>
        <dbReference type="EMBL" id="KAJ2802618.1"/>
    </source>
</evidence>
<keyword evidence="2" id="KW-1185">Reference proteome</keyword>
<reference evidence="1" key="1">
    <citation type="submission" date="2022-07" db="EMBL/GenBank/DDBJ databases">
        <title>Phylogenomic reconstructions and comparative analyses of Kickxellomycotina fungi.</title>
        <authorList>
            <person name="Reynolds N.K."/>
            <person name="Stajich J.E."/>
            <person name="Barry K."/>
            <person name="Grigoriev I.V."/>
            <person name="Crous P."/>
            <person name="Smith M.E."/>
        </authorList>
    </citation>
    <scope>NUCLEOTIDE SEQUENCE</scope>
    <source>
        <strain evidence="1">BCRC 34780</strain>
    </source>
</reference>
<comment type="caution">
    <text evidence="1">The sequence shown here is derived from an EMBL/GenBank/DDBJ whole genome shotgun (WGS) entry which is preliminary data.</text>
</comment>
<organism evidence="1 2">
    <name type="scientific">Coemansia helicoidea</name>
    <dbReference type="NCBI Taxonomy" id="1286919"/>
    <lineage>
        <taxon>Eukaryota</taxon>
        <taxon>Fungi</taxon>
        <taxon>Fungi incertae sedis</taxon>
        <taxon>Zoopagomycota</taxon>
        <taxon>Kickxellomycotina</taxon>
        <taxon>Kickxellomycetes</taxon>
        <taxon>Kickxellales</taxon>
        <taxon>Kickxellaceae</taxon>
        <taxon>Coemansia</taxon>
    </lineage>
</organism>
<sequence length="762" mass="82608">MNADGRSRAKSADGSVASLTLDAGSTPGTPGRASGGDEDGAAGMESASISVSMHNIRQFKETVVNTSRLLKVFGDQEKELAKAKAELARHHEDARRVHTAHQGLQRELDARARELASANAETDNARSLLSLREEELSRVRGLKEDLEARIAELRQAAPAVAHSAPPTSPSAAVVEENERLKRELESKEGSLKSLRISRDSIRSSTKAEIMSIQARYAREQKELTDRLEREMADHRASLAGKEAELELEQERLMQLEMDLGMRETQMEEQASELTAAHSKAVAERTAAQQANKKLEDLLKARTAEHRTELTRLQRKLAKDEKRISELEAQLGQAKAKAGESARARSRQRPRSTATAAEAVQAATEDVAGMSIDDLRAEVAALRVDAVHNEETIRRLQVMNAELQREQNPEGHRRRPRAAVQQAQIDELTKELELRDRKVAALEETLRLTEPATHGDGGDGDGSATGDASQAVSRITQLNMQVISLEAAARDKEQAMRALEADLQEARAVPSERPMRLRNAPTPTSVRRAPPTATGDGVDAPQGPCAQHYAEIAGLRARVDRFKQEKAALQELVTDQQVKIRQLRLGSGAVLPASPTAAQRKRGLPLSPPLPAREASPDRAATAAVAAKRARRALALGERGGTEEPGSTAVATPPRKQAVRARRAVAGPAGDAPDARFAERHEPHEIGPVLANRRILDSTRTRRFFSLVGSSPLALPTALARMAGRVPALDSAKLVELLVAHAHAEPARLMPSTQRLTDGEPGA</sequence>
<protein>
    <submittedName>
        <fullName evidence="1">Uncharacterized protein</fullName>
    </submittedName>
</protein>
<dbReference type="Proteomes" id="UP001140087">
    <property type="component" value="Unassembled WGS sequence"/>
</dbReference>
<proteinExistence type="predicted"/>
<name>A0ACC1L7I6_9FUNG</name>
<evidence type="ECO:0000313" key="2">
    <source>
        <dbReference type="Proteomes" id="UP001140087"/>
    </source>
</evidence>